<dbReference type="RefSeq" id="WP_137354359.1">
    <property type="nucleotide sequence ID" value="NZ_CAACYE020000001.1"/>
</dbReference>
<proteinExistence type="predicted"/>
<name>A0A449G7A1_NOCFR</name>
<dbReference type="EMBL" id="CAACYE010000005">
    <property type="protein sequence ID" value="VFA81522.1"/>
    <property type="molecule type" value="Genomic_DNA"/>
</dbReference>
<accession>A0A449G7A1</accession>
<dbReference type="AlphaFoldDB" id="A0A449G7A1"/>
<dbReference type="EMBL" id="CAACYE010000005">
    <property type="protein sequence ID" value="VFA81642.1"/>
    <property type="molecule type" value="Genomic_DNA"/>
</dbReference>
<gene>
    <name evidence="1" type="ORF">NCTC1935_00146</name>
    <name evidence="2" type="ORF">NCTC1935_00206</name>
</gene>
<reference evidence="2" key="1">
    <citation type="submission" date="2019-02" db="EMBL/GenBank/DDBJ databases">
        <authorList>
            <consortium name="Pathogen Informatics"/>
        </authorList>
    </citation>
    <scope>NUCLEOTIDE SEQUENCE</scope>
    <source>
        <strain evidence="2">3012STDY6733949</strain>
    </source>
</reference>
<sequence length="126" mass="13585">MTQIADLARQITDRTDIDYDAALTLATTYAVQCGYTDLPEGGQAPYAEVSAEDAEFILEAAGVAAEIEPPTLLDEIADAAAAIKTASARRDEAIRKAITNGVAVSKIAEAAELSRERVYQIRDRRR</sequence>
<evidence type="ECO:0000313" key="1">
    <source>
        <dbReference type="EMBL" id="VFA81522.1"/>
    </source>
</evidence>
<protein>
    <submittedName>
        <fullName evidence="2">Uncharacterized protein</fullName>
    </submittedName>
</protein>
<evidence type="ECO:0000313" key="2">
    <source>
        <dbReference type="EMBL" id="VFA81642.1"/>
    </source>
</evidence>
<organism evidence="2">
    <name type="scientific">Nocardia farcinica</name>
    <dbReference type="NCBI Taxonomy" id="37329"/>
    <lineage>
        <taxon>Bacteria</taxon>
        <taxon>Bacillati</taxon>
        <taxon>Actinomycetota</taxon>
        <taxon>Actinomycetes</taxon>
        <taxon>Mycobacteriales</taxon>
        <taxon>Nocardiaceae</taxon>
        <taxon>Nocardia</taxon>
    </lineage>
</organism>